<dbReference type="PIRSF" id="PIRSF006621">
    <property type="entry name" value="Dus"/>
    <property type="match status" value="1"/>
</dbReference>
<dbReference type="AlphaFoldDB" id="A0A975GGW3"/>
<feature type="domain" description="DUS-like FMN-binding" evidence="10">
    <location>
        <begin position="24"/>
        <end position="320"/>
    </location>
</feature>
<evidence type="ECO:0000256" key="7">
    <source>
        <dbReference type="PIRNR" id="PIRNR006621"/>
    </source>
</evidence>
<feature type="binding site" evidence="9">
    <location>
        <position position="181"/>
    </location>
    <ligand>
        <name>FMN</name>
        <dbReference type="ChEBI" id="CHEBI:58210"/>
    </ligand>
</feature>
<sequence length="338" mass="37978">MNIKDFFNTPLRVGTKTINKRLVLAPLSKLGNTAFRELLAEFGGYGLLFSEMSSSRAVVQGKSQVQSGFMWRPEELPFLVCQIYGDEPGIMAGAAQRVEAEGFFGVDINFGCSVKSVCKNNCGAALLKNPVLAGEIVSSIRKTVSIPLFVKFRTGWEDNPKIAADMAKRFEGSGADALTFHPRVAPDRRTRTPKWEYIEIVKNAVNIPVFGNGNIFDSHDCEKMLQISGCDGIALGRLAAARPWIFAQWTQDFNPEHDIFEKSALTLVDLLVKHFGEITAMRRFYKFSSYYAANFKFGNTFYSLVHKAKTVDMLKQNIRQFFKNRPETVSRPNITLMR</sequence>
<dbReference type="InterPro" id="IPR001269">
    <property type="entry name" value="DUS_fam"/>
</dbReference>
<dbReference type="CDD" id="cd02801">
    <property type="entry name" value="DUS_like_FMN"/>
    <property type="match status" value="1"/>
</dbReference>
<evidence type="ECO:0000256" key="9">
    <source>
        <dbReference type="PIRSR" id="PIRSR006621-2"/>
    </source>
</evidence>
<evidence type="ECO:0000256" key="4">
    <source>
        <dbReference type="ARBA" id="ARBA00022694"/>
    </source>
</evidence>
<dbReference type="PROSITE" id="PS01136">
    <property type="entry name" value="UPF0034"/>
    <property type="match status" value="1"/>
</dbReference>
<evidence type="ECO:0000313" key="12">
    <source>
        <dbReference type="Proteomes" id="UP000663720"/>
    </source>
</evidence>
<reference evidence="11" key="1">
    <citation type="journal article" date="2021" name="Microb. Physiol.">
        <title>Proteogenomic Insights into the Physiology of Marine, Sulfate-Reducing, Filamentous Desulfonema limicola and Desulfonema magnum.</title>
        <authorList>
            <person name="Schnaars V."/>
            <person name="Wohlbrand L."/>
            <person name="Scheve S."/>
            <person name="Hinrichs C."/>
            <person name="Reinhardt R."/>
            <person name="Rabus R."/>
        </authorList>
    </citation>
    <scope>NUCLEOTIDE SEQUENCE</scope>
    <source>
        <strain evidence="11">5ac10</strain>
    </source>
</reference>
<keyword evidence="12" id="KW-1185">Reference proteome</keyword>
<dbReference type="InterPro" id="IPR018517">
    <property type="entry name" value="tRNA_hU_synthase_CS"/>
</dbReference>
<evidence type="ECO:0000259" key="10">
    <source>
        <dbReference type="Pfam" id="PF01207"/>
    </source>
</evidence>
<dbReference type="Pfam" id="PF01207">
    <property type="entry name" value="Dus"/>
    <property type="match status" value="1"/>
</dbReference>
<feature type="binding site" evidence="9">
    <location>
        <begin position="236"/>
        <end position="237"/>
    </location>
    <ligand>
        <name>FMN</name>
        <dbReference type="ChEBI" id="CHEBI:58210"/>
    </ligand>
</feature>
<feature type="binding site" evidence="9">
    <location>
        <position position="82"/>
    </location>
    <ligand>
        <name>FMN</name>
        <dbReference type="ChEBI" id="CHEBI:58210"/>
    </ligand>
</feature>
<evidence type="ECO:0000256" key="1">
    <source>
        <dbReference type="ARBA" id="ARBA00001917"/>
    </source>
</evidence>
<dbReference type="EC" id="1.3.1.-" evidence="7"/>
<keyword evidence="9" id="KW-0547">Nucleotide-binding</keyword>
<evidence type="ECO:0000256" key="2">
    <source>
        <dbReference type="ARBA" id="ARBA00022630"/>
    </source>
</evidence>
<dbReference type="Gene3D" id="3.20.20.70">
    <property type="entry name" value="Aldolase class I"/>
    <property type="match status" value="1"/>
</dbReference>
<keyword evidence="5" id="KW-0521">NADP</keyword>
<comment type="function">
    <text evidence="7">Catalyzes the synthesis of 5,6-dihydrouridine (D), a modified base found in the D-loop of most tRNAs, via the reduction of the C5-C6 double bond in target uridines.</text>
</comment>
<accession>A0A975GGW3</accession>
<dbReference type="GO" id="GO:0050660">
    <property type="term" value="F:flavin adenine dinucleotide binding"/>
    <property type="evidence" value="ECO:0007669"/>
    <property type="project" value="InterPro"/>
</dbReference>
<comment type="cofactor">
    <cofactor evidence="1 7 9">
        <name>FMN</name>
        <dbReference type="ChEBI" id="CHEBI:58210"/>
    </cofactor>
</comment>
<comment type="similarity">
    <text evidence="7">Belongs to the dus family.</text>
</comment>
<keyword evidence="2 7" id="KW-0285">Flavoprotein</keyword>
<dbReference type="Proteomes" id="UP000663720">
    <property type="component" value="Chromosome"/>
</dbReference>
<dbReference type="EMBL" id="CP061799">
    <property type="protein sequence ID" value="QTA80771.1"/>
    <property type="molecule type" value="Genomic_DNA"/>
</dbReference>
<dbReference type="PANTHER" id="PTHR45846:SF1">
    <property type="entry name" value="TRNA-DIHYDROURIDINE(47) SYNTHASE [NAD(P)(+)]-LIKE"/>
    <property type="match status" value="1"/>
</dbReference>
<protein>
    <recommendedName>
        <fullName evidence="7">tRNA-dihydrouridine synthase</fullName>
        <ecNumber evidence="7">1.3.1.-</ecNumber>
    </recommendedName>
</protein>
<dbReference type="SUPFAM" id="SSF51395">
    <property type="entry name" value="FMN-linked oxidoreductases"/>
    <property type="match status" value="1"/>
</dbReference>
<evidence type="ECO:0000256" key="6">
    <source>
        <dbReference type="ARBA" id="ARBA00023002"/>
    </source>
</evidence>
<organism evidence="11 12">
    <name type="scientific">Desulfonema limicola</name>
    <dbReference type="NCBI Taxonomy" id="45656"/>
    <lineage>
        <taxon>Bacteria</taxon>
        <taxon>Pseudomonadati</taxon>
        <taxon>Thermodesulfobacteriota</taxon>
        <taxon>Desulfobacteria</taxon>
        <taxon>Desulfobacterales</taxon>
        <taxon>Desulfococcaceae</taxon>
        <taxon>Desulfonema</taxon>
    </lineage>
</organism>
<keyword evidence="4 7" id="KW-0819">tRNA processing</keyword>
<keyword evidence="3 7" id="KW-0288">FMN</keyword>
<dbReference type="InterPro" id="IPR035587">
    <property type="entry name" value="DUS-like_FMN-bd"/>
</dbReference>
<proteinExistence type="inferred from homology"/>
<name>A0A975GGW3_9BACT</name>
<dbReference type="InterPro" id="IPR013785">
    <property type="entry name" value="Aldolase_TIM"/>
</dbReference>
<evidence type="ECO:0000313" key="11">
    <source>
        <dbReference type="EMBL" id="QTA80771.1"/>
    </source>
</evidence>
<gene>
    <name evidence="11" type="primary">dus1</name>
    <name evidence="11" type="ORF">dnl_30840</name>
</gene>
<evidence type="ECO:0000256" key="5">
    <source>
        <dbReference type="ARBA" id="ARBA00022857"/>
    </source>
</evidence>
<dbReference type="PANTHER" id="PTHR45846">
    <property type="entry name" value="TRNA-DIHYDROURIDINE(47) SYNTHASE [NAD(P)(+)]-LIKE"/>
    <property type="match status" value="1"/>
</dbReference>
<keyword evidence="6 7" id="KW-0560">Oxidoreductase</keyword>
<dbReference type="GO" id="GO:0003723">
    <property type="term" value="F:RNA binding"/>
    <property type="evidence" value="ECO:0007669"/>
    <property type="project" value="TreeGrafter"/>
</dbReference>
<dbReference type="KEGG" id="dli:dnl_30840"/>
<feature type="active site" description="Proton donor" evidence="8">
    <location>
        <position position="112"/>
    </location>
</feature>
<evidence type="ECO:0000256" key="8">
    <source>
        <dbReference type="PIRSR" id="PIRSR006621-1"/>
    </source>
</evidence>
<feature type="binding site" evidence="9">
    <location>
        <position position="151"/>
    </location>
    <ligand>
        <name>FMN</name>
        <dbReference type="ChEBI" id="CHEBI:58210"/>
    </ligand>
</feature>
<evidence type="ECO:0000256" key="3">
    <source>
        <dbReference type="ARBA" id="ARBA00022643"/>
    </source>
</evidence>
<dbReference type="GO" id="GO:0017150">
    <property type="term" value="F:tRNA dihydrouridine synthase activity"/>
    <property type="evidence" value="ECO:0007669"/>
    <property type="project" value="InterPro"/>
</dbReference>